<dbReference type="CDD" id="cd03221">
    <property type="entry name" value="ABCF_EF-3"/>
    <property type="match status" value="2"/>
</dbReference>
<dbReference type="InterPro" id="IPR003593">
    <property type="entry name" value="AAA+_ATPase"/>
</dbReference>
<evidence type="ECO:0000256" key="2">
    <source>
        <dbReference type="ARBA" id="ARBA00022840"/>
    </source>
</evidence>
<dbReference type="InterPro" id="IPR017871">
    <property type="entry name" value="ABC_transporter-like_CS"/>
</dbReference>
<keyword evidence="2" id="KW-0067">ATP-binding</keyword>
<dbReference type="SUPFAM" id="SSF52540">
    <property type="entry name" value="P-loop containing nucleoside triphosphate hydrolases"/>
    <property type="match status" value="2"/>
</dbReference>
<dbReference type="Pfam" id="PF00005">
    <property type="entry name" value="ABC_tran"/>
    <property type="match status" value="2"/>
</dbReference>
<evidence type="ECO:0000256" key="1">
    <source>
        <dbReference type="ARBA" id="ARBA00022741"/>
    </source>
</evidence>
<keyword evidence="1" id="KW-0547">Nucleotide-binding</keyword>
<feature type="domain" description="ABC transporter" evidence="3">
    <location>
        <begin position="8"/>
        <end position="217"/>
    </location>
</feature>
<evidence type="ECO:0000259" key="3">
    <source>
        <dbReference type="PROSITE" id="PS50893"/>
    </source>
</evidence>
<dbReference type="InterPro" id="IPR027417">
    <property type="entry name" value="P-loop_NTPase"/>
</dbReference>
<gene>
    <name evidence="4" type="ORF">NRIC_22350</name>
</gene>
<sequence>MLSTMTIININHLTFGYDQLGTLLFDDAQLIIDEQWKLGLVGRNGRGKTTLLKLLQHQLPYQGSIHHTLEFVYFPLAIHDPTQLTYYALQEHSDSELWQMERELNLLECDPEVLWRPFETLSGGEQTKVLLANLFTEEGRFPLIDEPTNHLDVVGRQQVARYLRRKKQGYILVSHDRRFLDETVDHILAIEKSQLVLYQGNFSTYEEQKARQDAFEQAQNIKLKKEISRLQQTAREKAAWSASRETDKLNKSTGFIDTEYRRVSPGAIGADAARMMKRSKAILQRVEGQIGEKEKLLKNIETIDGLSMCWEPSHHQRLIQVEDLRLAFDGQVLFEKIRFELNRGECLAITGKNGSGKSALVQALIGSFPGEWSGNIFLPKGIVISYVRQKYEDNHGTLQEFALREGLDYSIFLGNLHKLGMERNVFENRIEQMSMGQRKKIELAKSLSQPADLYIWDEPLNYLDVFNQQQIVQLIQRVRPSMLVIEHDQHFVEAVSTKQIHLGG</sequence>
<evidence type="ECO:0000313" key="5">
    <source>
        <dbReference type="Proteomes" id="UP000290567"/>
    </source>
</evidence>
<dbReference type="InterPro" id="IPR051309">
    <property type="entry name" value="ABCF_ATPase"/>
</dbReference>
<dbReference type="Proteomes" id="UP000290567">
    <property type="component" value="Unassembled WGS sequence"/>
</dbReference>
<dbReference type="PANTHER" id="PTHR42855:SF2">
    <property type="entry name" value="DRUG RESISTANCE ABC TRANSPORTER,ATP-BINDING PROTEIN"/>
    <property type="match status" value="1"/>
</dbReference>
<dbReference type="PROSITE" id="PS00211">
    <property type="entry name" value="ABC_TRANSPORTER_1"/>
    <property type="match status" value="1"/>
</dbReference>
<dbReference type="EMBL" id="BJCC01000017">
    <property type="protein sequence ID" value="GCF94344.1"/>
    <property type="molecule type" value="Genomic_DNA"/>
</dbReference>
<dbReference type="SMART" id="SM00382">
    <property type="entry name" value="AAA"/>
    <property type="match status" value="2"/>
</dbReference>
<proteinExistence type="predicted"/>
<comment type="caution">
    <text evidence="4">The sequence shown here is derived from an EMBL/GenBank/DDBJ whole genome shotgun (WGS) entry which is preliminary data.</text>
</comment>
<dbReference type="GO" id="GO:0005524">
    <property type="term" value="F:ATP binding"/>
    <property type="evidence" value="ECO:0007669"/>
    <property type="project" value="UniProtKB-KW"/>
</dbReference>
<name>A0A4P5PCU1_9ENTE</name>
<evidence type="ECO:0000313" key="4">
    <source>
        <dbReference type="EMBL" id="GCF94344.1"/>
    </source>
</evidence>
<dbReference type="AlphaFoldDB" id="A0A4P5PCU1"/>
<dbReference type="Gene3D" id="3.40.50.300">
    <property type="entry name" value="P-loop containing nucleotide triphosphate hydrolases"/>
    <property type="match status" value="2"/>
</dbReference>
<dbReference type="NCBIfam" id="NF000355">
    <property type="entry name" value="ribo_prot_ABC_F"/>
    <property type="match status" value="1"/>
</dbReference>
<dbReference type="GO" id="GO:0016887">
    <property type="term" value="F:ATP hydrolysis activity"/>
    <property type="evidence" value="ECO:0007669"/>
    <property type="project" value="InterPro"/>
</dbReference>
<keyword evidence="5" id="KW-1185">Reference proteome</keyword>
<feature type="domain" description="ABC transporter" evidence="3">
    <location>
        <begin position="319"/>
        <end position="503"/>
    </location>
</feature>
<dbReference type="PROSITE" id="PS50893">
    <property type="entry name" value="ABC_TRANSPORTER_2"/>
    <property type="match status" value="2"/>
</dbReference>
<reference evidence="5" key="1">
    <citation type="submission" date="2019-02" db="EMBL/GenBank/DDBJ databases">
        <title>Draft genome sequence of Enterococcus sp. Gos25-1.</title>
        <authorList>
            <person name="Tanaka N."/>
            <person name="Shiwa Y."/>
            <person name="Fujita N."/>
        </authorList>
    </citation>
    <scope>NUCLEOTIDE SEQUENCE [LARGE SCALE GENOMIC DNA]</scope>
    <source>
        <strain evidence="5">Gos25-1</strain>
    </source>
</reference>
<protein>
    <submittedName>
        <fullName evidence="4">Lsa family ABC-F type ribosomal protection protein</fullName>
    </submittedName>
</protein>
<accession>A0A4P5PCU1</accession>
<dbReference type="InterPro" id="IPR003439">
    <property type="entry name" value="ABC_transporter-like_ATP-bd"/>
</dbReference>
<dbReference type="PANTHER" id="PTHR42855">
    <property type="entry name" value="ABC TRANSPORTER ATP-BINDING SUBUNIT"/>
    <property type="match status" value="1"/>
</dbReference>
<organism evidence="4 5">
    <name type="scientific">Enterococcus florum</name>
    <dbReference type="NCBI Taxonomy" id="2480627"/>
    <lineage>
        <taxon>Bacteria</taxon>
        <taxon>Bacillati</taxon>
        <taxon>Bacillota</taxon>
        <taxon>Bacilli</taxon>
        <taxon>Lactobacillales</taxon>
        <taxon>Enterococcaceae</taxon>
        <taxon>Enterococcus</taxon>
    </lineage>
</organism>